<keyword evidence="4" id="KW-1185">Reference proteome</keyword>
<dbReference type="Pfam" id="PF13628">
    <property type="entry name" value="DUF4142"/>
    <property type="match status" value="1"/>
</dbReference>
<evidence type="ECO:0000313" key="3">
    <source>
        <dbReference type="EMBL" id="QJW93552.1"/>
    </source>
</evidence>
<organism evidence="3 4">
    <name type="scientific">Frigoriglobus tundricola</name>
    <dbReference type="NCBI Taxonomy" id="2774151"/>
    <lineage>
        <taxon>Bacteria</taxon>
        <taxon>Pseudomonadati</taxon>
        <taxon>Planctomycetota</taxon>
        <taxon>Planctomycetia</taxon>
        <taxon>Gemmatales</taxon>
        <taxon>Gemmataceae</taxon>
        <taxon>Frigoriglobus</taxon>
    </lineage>
</organism>
<dbReference type="InterPro" id="IPR012347">
    <property type="entry name" value="Ferritin-like"/>
</dbReference>
<dbReference type="PANTHER" id="PTHR38593">
    <property type="entry name" value="BLR2558 PROTEIN"/>
    <property type="match status" value="1"/>
</dbReference>
<accession>A0A6M5YKM5</accession>
<proteinExistence type="predicted"/>
<dbReference type="InterPro" id="IPR025419">
    <property type="entry name" value="DUF4142"/>
</dbReference>
<protein>
    <recommendedName>
        <fullName evidence="2">DUF4142 domain-containing protein</fullName>
    </recommendedName>
</protein>
<name>A0A6M5YKM5_9BACT</name>
<dbReference type="Gene3D" id="1.20.1260.10">
    <property type="match status" value="1"/>
</dbReference>
<feature type="chain" id="PRO_5027076987" description="DUF4142 domain-containing protein" evidence="1">
    <location>
        <begin position="23"/>
        <end position="170"/>
    </location>
</feature>
<dbReference type="KEGG" id="ftj:FTUN_1059"/>
<evidence type="ECO:0000313" key="4">
    <source>
        <dbReference type="Proteomes" id="UP000503447"/>
    </source>
</evidence>
<feature type="domain" description="DUF4142" evidence="2">
    <location>
        <begin position="33"/>
        <end position="168"/>
    </location>
</feature>
<dbReference type="PANTHER" id="PTHR38593:SF1">
    <property type="entry name" value="BLR2558 PROTEIN"/>
    <property type="match status" value="1"/>
</dbReference>
<dbReference type="AlphaFoldDB" id="A0A6M5YKM5"/>
<feature type="signal peptide" evidence="1">
    <location>
        <begin position="1"/>
        <end position="22"/>
    </location>
</feature>
<dbReference type="Proteomes" id="UP000503447">
    <property type="component" value="Chromosome"/>
</dbReference>
<gene>
    <name evidence="3" type="ORF">FTUN_1059</name>
</gene>
<sequence>MFRTTKLFASVALIAIALGARADDKPAADQPFDDATFVKKAAIGGMYEVQVGKAVAPQAKNDDVKKFAEKMVKDHTTANEELKAAALSAGIPVPTKLDDKHQQKFESFKSYKGTNLDQDYVKDMVKDHEEDVALFTRASKEAKDAAIKNFATKTLPTLQKHLEMVKKLDK</sequence>
<dbReference type="RefSeq" id="WP_171469723.1">
    <property type="nucleotide sequence ID" value="NZ_CP053452.2"/>
</dbReference>
<evidence type="ECO:0000259" key="2">
    <source>
        <dbReference type="Pfam" id="PF13628"/>
    </source>
</evidence>
<reference evidence="4" key="1">
    <citation type="submission" date="2020-05" db="EMBL/GenBank/DDBJ databases">
        <title>Frigoriglobus tundricola gen. nov., sp. nov., a psychrotolerant cellulolytic planctomycete of the family Gemmataceae with two divergent copies of 16S rRNA gene.</title>
        <authorList>
            <person name="Kulichevskaya I.S."/>
            <person name="Ivanova A.A."/>
            <person name="Naumoff D.G."/>
            <person name="Beletsky A.V."/>
            <person name="Rijpstra W.I.C."/>
            <person name="Sinninghe Damste J.S."/>
            <person name="Mardanov A.V."/>
            <person name="Ravin N.V."/>
            <person name="Dedysh S.N."/>
        </authorList>
    </citation>
    <scope>NUCLEOTIDE SEQUENCE [LARGE SCALE GENOMIC DNA]</scope>
    <source>
        <strain evidence="4">PL17</strain>
    </source>
</reference>
<keyword evidence="1" id="KW-0732">Signal</keyword>
<dbReference type="EMBL" id="CP053452">
    <property type="protein sequence ID" value="QJW93552.1"/>
    <property type="molecule type" value="Genomic_DNA"/>
</dbReference>
<evidence type="ECO:0000256" key="1">
    <source>
        <dbReference type="SAM" id="SignalP"/>
    </source>
</evidence>